<evidence type="ECO:0000313" key="6">
    <source>
        <dbReference type="EMBL" id="ADJ23965.1"/>
    </source>
</evidence>
<dbReference type="InterPro" id="IPR036615">
    <property type="entry name" value="Mur_ligase_C_dom_sf"/>
</dbReference>
<dbReference type="InterPro" id="IPR013221">
    <property type="entry name" value="Mur_ligase_cen"/>
</dbReference>
<accession>D8JQL1</accession>
<sequence length="437" mass="47871">MFGGAGQLARNYKTFEHTIKLRTRETIAKIKRERTSATIIAVTGSSAKTTTVALLSHILAGHSKVTSQFLCNGYGHAIDALLNLRSDTRYSVIEQGTKKPGHIPQAAKLLKPDLAIITLVAIEHYATLKSIEAVAQEKSALVEAVPDDGLVVLNFDDPNVRAMADRTRARSITFGTTGGDYLATNIRTDVCGLLLLTLTGGGHTIDLETQLLGAHNWLTIAAAATSALELGVPAQTVRARIASFAPIHGRMSPHTTPGGTRIILDCAKAPYHSIFLPLETLRSITAPKKRFILGQISDYAGNATKKYRDAYAAAVQVADEVCFVGPWAHKARAPQADIDSGKFRAFANIEALAAHLRDTAVKDEVILVKSAKNLHLERLLLDRITEVRCWPDECGRKAPCEECGLYDRPFFEHGGRRQYRDQRQRSRKIKSWLSSFL</sequence>
<keyword evidence="1 6" id="KW-0436">Ligase</keyword>
<organism evidence="6 7">
    <name type="scientific">Hyphomicrobium denitrificans (strain ATCC 51888 / DSM 1869 / NCIMB 11706 / TK 0415)</name>
    <dbReference type="NCBI Taxonomy" id="582899"/>
    <lineage>
        <taxon>Bacteria</taxon>
        <taxon>Pseudomonadati</taxon>
        <taxon>Pseudomonadota</taxon>
        <taxon>Alphaproteobacteria</taxon>
        <taxon>Hyphomicrobiales</taxon>
        <taxon>Hyphomicrobiaceae</taxon>
        <taxon>Hyphomicrobium</taxon>
    </lineage>
</organism>
<dbReference type="SUPFAM" id="SSF53244">
    <property type="entry name" value="MurD-like peptide ligases, peptide-binding domain"/>
    <property type="match status" value="1"/>
</dbReference>
<protein>
    <submittedName>
        <fullName evidence="6">Mur ligase middle domain protein</fullName>
    </submittedName>
</protein>
<dbReference type="HOGENOM" id="CLU_645252_0_0_5"/>
<dbReference type="InterPro" id="IPR051046">
    <property type="entry name" value="MurCDEF_CellWall_CoF430Synth"/>
</dbReference>
<dbReference type="InterPro" id="IPR004101">
    <property type="entry name" value="Mur_ligase_C"/>
</dbReference>
<dbReference type="Gene3D" id="3.40.1190.10">
    <property type="entry name" value="Mur-like, catalytic domain"/>
    <property type="match status" value="1"/>
</dbReference>
<dbReference type="GO" id="GO:0005524">
    <property type="term" value="F:ATP binding"/>
    <property type="evidence" value="ECO:0007669"/>
    <property type="project" value="UniProtKB-KW"/>
</dbReference>
<keyword evidence="2" id="KW-0547">Nucleotide-binding</keyword>
<evidence type="ECO:0000313" key="7">
    <source>
        <dbReference type="Proteomes" id="UP000002033"/>
    </source>
</evidence>
<evidence type="ECO:0000256" key="1">
    <source>
        <dbReference type="ARBA" id="ARBA00022598"/>
    </source>
</evidence>
<proteinExistence type="predicted"/>
<dbReference type="PANTHER" id="PTHR43024:SF1">
    <property type="entry name" value="UDP-N-ACETYLMURAMOYL-TRIPEPTIDE--D-ALANYL-D-ALANINE LIGASE"/>
    <property type="match status" value="1"/>
</dbReference>
<dbReference type="PANTHER" id="PTHR43024">
    <property type="entry name" value="UDP-N-ACETYLMURAMOYL-TRIPEPTIDE--D-ALANYL-D-ALANINE LIGASE"/>
    <property type="match status" value="1"/>
</dbReference>
<dbReference type="Pfam" id="PF08245">
    <property type="entry name" value="Mur_ligase_M"/>
    <property type="match status" value="1"/>
</dbReference>
<dbReference type="SUPFAM" id="SSF53623">
    <property type="entry name" value="MurD-like peptide ligases, catalytic domain"/>
    <property type="match status" value="1"/>
</dbReference>
<dbReference type="Gene3D" id="3.90.190.20">
    <property type="entry name" value="Mur ligase, C-terminal domain"/>
    <property type="match status" value="1"/>
</dbReference>
<dbReference type="Proteomes" id="UP000002033">
    <property type="component" value="Chromosome"/>
</dbReference>
<dbReference type="InterPro" id="IPR036565">
    <property type="entry name" value="Mur-like_cat_sf"/>
</dbReference>
<dbReference type="RefSeq" id="WP_013216124.1">
    <property type="nucleotide sequence ID" value="NC_014313.1"/>
</dbReference>
<feature type="domain" description="Mur ligase central" evidence="5">
    <location>
        <begin position="42"/>
        <end position="225"/>
    </location>
</feature>
<name>D8JQL1_HYPDA</name>
<keyword evidence="7" id="KW-1185">Reference proteome</keyword>
<evidence type="ECO:0000259" key="4">
    <source>
        <dbReference type="Pfam" id="PF02875"/>
    </source>
</evidence>
<feature type="domain" description="Mur ligase C-terminal" evidence="4">
    <location>
        <begin position="249"/>
        <end position="371"/>
    </location>
</feature>
<evidence type="ECO:0000256" key="2">
    <source>
        <dbReference type="ARBA" id="ARBA00022741"/>
    </source>
</evidence>
<dbReference type="GO" id="GO:0016881">
    <property type="term" value="F:acid-amino acid ligase activity"/>
    <property type="evidence" value="ECO:0007669"/>
    <property type="project" value="InterPro"/>
</dbReference>
<dbReference type="STRING" id="582899.Hden_2166"/>
<dbReference type="KEGG" id="hdn:Hden_2166"/>
<evidence type="ECO:0000259" key="5">
    <source>
        <dbReference type="Pfam" id="PF08245"/>
    </source>
</evidence>
<keyword evidence="3" id="KW-0067">ATP-binding</keyword>
<dbReference type="AlphaFoldDB" id="D8JQL1"/>
<dbReference type="eggNOG" id="COG0770">
    <property type="taxonomic scope" value="Bacteria"/>
</dbReference>
<dbReference type="EMBL" id="CP002083">
    <property type="protein sequence ID" value="ADJ23965.1"/>
    <property type="molecule type" value="Genomic_DNA"/>
</dbReference>
<reference evidence="7" key="1">
    <citation type="journal article" date="2011" name="J. Bacteriol.">
        <title>Genome sequences of eight morphologically diverse alphaproteobacteria.</title>
        <authorList>
            <consortium name="US DOE Joint Genome Institute"/>
            <person name="Brown P.J."/>
            <person name="Kysela D.T."/>
            <person name="Buechlein A."/>
            <person name="Hemmerich C."/>
            <person name="Brun Y.V."/>
        </authorList>
    </citation>
    <scope>NUCLEOTIDE SEQUENCE [LARGE SCALE GENOMIC DNA]</scope>
    <source>
        <strain evidence="7">ATCC 51888 / DSM 1869 / NCIB 11706 / TK 0415</strain>
    </source>
</reference>
<evidence type="ECO:0000256" key="3">
    <source>
        <dbReference type="ARBA" id="ARBA00022840"/>
    </source>
</evidence>
<dbReference type="Pfam" id="PF02875">
    <property type="entry name" value="Mur_ligase_C"/>
    <property type="match status" value="1"/>
</dbReference>
<gene>
    <name evidence="6" type="ordered locus">Hden_2166</name>
</gene>